<dbReference type="PANTHER" id="PTHR44757:SF2">
    <property type="entry name" value="BIOFILM ARCHITECTURE MAINTENANCE PROTEIN MBAA"/>
    <property type="match status" value="1"/>
</dbReference>
<dbReference type="SMART" id="SM00267">
    <property type="entry name" value="GGDEF"/>
    <property type="match status" value="1"/>
</dbReference>
<dbReference type="InterPro" id="IPR043128">
    <property type="entry name" value="Rev_trsase/Diguanyl_cyclase"/>
</dbReference>
<evidence type="ECO:0000256" key="1">
    <source>
        <dbReference type="ARBA" id="ARBA00001946"/>
    </source>
</evidence>
<dbReference type="PROSITE" id="PS50883">
    <property type="entry name" value="EAL"/>
    <property type="match status" value="1"/>
</dbReference>
<dbReference type="EMBL" id="JACHZF010000017">
    <property type="protein sequence ID" value="MBB3331612.1"/>
    <property type="molecule type" value="Genomic_DNA"/>
</dbReference>
<dbReference type="Gene3D" id="3.20.20.450">
    <property type="entry name" value="EAL domain"/>
    <property type="match status" value="1"/>
</dbReference>
<dbReference type="CDD" id="cd01948">
    <property type="entry name" value="EAL"/>
    <property type="match status" value="1"/>
</dbReference>
<accession>A0A7W5PBH8</accession>
<name>A0A7W5PBH8_9GAMM</name>
<evidence type="ECO:0000313" key="4">
    <source>
        <dbReference type="EMBL" id="MBB3331612.1"/>
    </source>
</evidence>
<dbReference type="InterPro" id="IPR052155">
    <property type="entry name" value="Biofilm_reg_signaling"/>
</dbReference>
<reference evidence="4 5" key="1">
    <citation type="submission" date="2020-08" db="EMBL/GenBank/DDBJ databases">
        <title>Genomic Encyclopedia of Archaeal and Bacterial Type Strains, Phase II (KMG-II): from individual species to whole genera.</title>
        <authorList>
            <person name="Goeker M."/>
        </authorList>
    </citation>
    <scope>NUCLEOTIDE SEQUENCE [LARGE SCALE GENOMIC DNA]</scope>
    <source>
        <strain evidence="4 5">5AG</strain>
    </source>
</reference>
<dbReference type="AlphaFoldDB" id="A0A7W5PBH8"/>
<dbReference type="InterPro" id="IPR029787">
    <property type="entry name" value="Nucleotide_cyclase"/>
</dbReference>
<gene>
    <name evidence="4" type="ORF">BDK63_002495</name>
</gene>
<keyword evidence="5" id="KW-1185">Reference proteome</keyword>
<feature type="domain" description="GGDEF" evidence="3">
    <location>
        <begin position="351"/>
        <end position="484"/>
    </location>
</feature>
<dbReference type="Gene3D" id="3.30.70.270">
    <property type="match status" value="1"/>
</dbReference>
<dbReference type="Proteomes" id="UP000553442">
    <property type="component" value="Unassembled WGS sequence"/>
</dbReference>
<dbReference type="SUPFAM" id="SSF141868">
    <property type="entry name" value="EAL domain-like"/>
    <property type="match status" value="1"/>
</dbReference>
<dbReference type="SMART" id="SM00052">
    <property type="entry name" value="EAL"/>
    <property type="match status" value="1"/>
</dbReference>
<feature type="domain" description="EAL" evidence="2">
    <location>
        <begin position="493"/>
        <end position="746"/>
    </location>
</feature>
<dbReference type="InterPro" id="IPR001633">
    <property type="entry name" value="EAL_dom"/>
</dbReference>
<dbReference type="FunFam" id="3.30.70.270:FF:000001">
    <property type="entry name" value="Diguanylate cyclase domain protein"/>
    <property type="match status" value="1"/>
</dbReference>
<dbReference type="PROSITE" id="PS50887">
    <property type="entry name" value="GGDEF"/>
    <property type="match status" value="1"/>
</dbReference>
<evidence type="ECO:0000313" key="5">
    <source>
        <dbReference type="Proteomes" id="UP000553442"/>
    </source>
</evidence>
<proteinExistence type="predicted"/>
<sequence length="756" mass="82014">MKRSQRRIVLLAMLGILVTGSLVALATAWPLFQAHRQSLEATTVVSATAQAESLEHLLARYRDVSRQLASRTEIRRRLARYAGGELEGEALAEYTRPRLEDAMHQSGEMVGLLRLGPGDEPLLAIGQAPDGIVAGDVSALSVTERLVMRDDEPLLEVVSPIYAAGGQRIGTDRVFFRLDGFAALLDEGGRFGGDARQWLLGPPGETLLTRGAAGRLVRDGERPPPGATQRDDLAAGHAGLLREGGWREGRLLVHAPLATPGWGLLVEIPAAGFYGSVLRELTWPAVTVLLLMALGALATLRTLSPLMSHINEQAGRLRLSADYDALTGLPNRSHLSRRLDRALARAREERGQLAVLFLDLDHFKGINDSLGHALGDRLLQSVARRVAGVLRDEDALGRLGGDEFLLVLEELHDPTDASRVAGKLIDALLQPFDLEGHEIFIGASVGISLYPQDGRSAETLIQRADTAMYGAKALKRNTWQFFTPALGEASRERFAMDVGLRRALEHDELVLHYQPQAEVASGRLFGAEALVRWTTREGEVVGPGRFIALAEEAGLIHAIGRWVLGEACRQAREWELAGLPLRVAVNLSGLQVAQGDIVADVRAALHESGLSPSRLELEITEGFMIGHADEGLARLHDLHRLGVALSVDDFGTGYSSLAYLKRLPVQTLKVDRSFLDDVPGDPAGETLVAAIHSLAEKLELEVVAEGVERPEQLAFLQRLGCRYYQGELLGEPLAAEAFARRWTRASALLSAAGPSR</sequence>
<dbReference type="SUPFAM" id="SSF55073">
    <property type="entry name" value="Nucleotide cyclase"/>
    <property type="match status" value="1"/>
</dbReference>
<dbReference type="NCBIfam" id="TIGR00254">
    <property type="entry name" value="GGDEF"/>
    <property type="match status" value="1"/>
</dbReference>
<dbReference type="InterPro" id="IPR035919">
    <property type="entry name" value="EAL_sf"/>
</dbReference>
<dbReference type="CDD" id="cd01949">
    <property type="entry name" value="GGDEF"/>
    <property type="match status" value="1"/>
</dbReference>
<comment type="caution">
    <text evidence="4">The sequence shown here is derived from an EMBL/GenBank/DDBJ whole genome shotgun (WGS) entry which is preliminary data.</text>
</comment>
<organism evidence="4 5">
    <name type="scientific">Halomonas campaniensis</name>
    <dbReference type="NCBI Taxonomy" id="213554"/>
    <lineage>
        <taxon>Bacteria</taxon>
        <taxon>Pseudomonadati</taxon>
        <taxon>Pseudomonadota</taxon>
        <taxon>Gammaproteobacteria</taxon>
        <taxon>Oceanospirillales</taxon>
        <taxon>Halomonadaceae</taxon>
        <taxon>Halomonas</taxon>
    </lineage>
</organism>
<dbReference type="Pfam" id="PF00990">
    <property type="entry name" value="GGDEF"/>
    <property type="match status" value="1"/>
</dbReference>
<dbReference type="RefSeq" id="WP_183332406.1">
    <property type="nucleotide sequence ID" value="NZ_JACHZF010000017.1"/>
</dbReference>
<dbReference type="GO" id="GO:0003824">
    <property type="term" value="F:catalytic activity"/>
    <property type="evidence" value="ECO:0007669"/>
    <property type="project" value="UniProtKB-ARBA"/>
</dbReference>
<dbReference type="PANTHER" id="PTHR44757">
    <property type="entry name" value="DIGUANYLATE CYCLASE DGCP"/>
    <property type="match status" value="1"/>
</dbReference>
<protein>
    <submittedName>
        <fullName evidence="4">Diguanylate cyclase (GGDEF)-like protein</fullName>
    </submittedName>
</protein>
<evidence type="ECO:0000259" key="3">
    <source>
        <dbReference type="PROSITE" id="PS50887"/>
    </source>
</evidence>
<comment type="cofactor">
    <cofactor evidence="1">
        <name>Mg(2+)</name>
        <dbReference type="ChEBI" id="CHEBI:18420"/>
    </cofactor>
</comment>
<evidence type="ECO:0000259" key="2">
    <source>
        <dbReference type="PROSITE" id="PS50883"/>
    </source>
</evidence>
<dbReference type="InterPro" id="IPR000160">
    <property type="entry name" value="GGDEF_dom"/>
</dbReference>
<dbReference type="Pfam" id="PF00563">
    <property type="entry name" value="EAL"/>
    <property type="match status" value="1"/>
</dbReference>